<protein>
    <submittedName>
        <fullName evidence="1">Uncharacterized protein</fullName>
    </submittedName>
</protein>
<gene>
    <name evidence="1" type="ORF">F7725_004663</name>
</gene>
<comment type="caution">
    <text evidence="1">The sequence shown here is derived from an EMBL/GenBank/DDBJ whole genome shotgun (WGS) entry which is preliminary data.</text>
</comment>
<feature type="non-terminal residue" evidence="1">
    <location>
        <position position="1"/>
    </location>
</feature>
<name>A0A7J5XKU7_DISMA</name>
<reference evidence="1 2" key="1">
    <citation type="submission" date="2020-03" db="EMBL/GenBank/DDBJ databases">
        <title>Dissostichus mawsoni Genome sequencing and assembly.</title>
        <authorList>
            <person name="Park H."/>
        </authorList>
    </citation>
    <scope>NUCLEOTIDE SEQUENCE [LARGE SCALE GENOMIC DNA]</scope>
    <source>
        <strain evidence="1">DM0001</strain>
        <tissue evidence="1">Muscle</tissue>
    </source>
</reference>
<evidence type="ECO:0000313" key="1">
    <source>
        <dbReference type="EMBL" id="KAF3837199.1"/>
    </source>
</evidence>
<evidence type="ECO:0000313" key="2">
    <source>
        <dbReference type="Proteomes" id="UP000518266"/>
    </source>
</evidence>
<organism evidence="1 2">
    <name type="scientific">Dissostichus mawsoni</name>
    <name type="common">Antarctic cod</name>
    <dbReference type="NCBI Taxonomy" id="36200"/>
    <lineage>
        <taxon>Eukaryota</taxon>
        <taxon>Metazoa</taxon>
        <taxon>Chordata</taxon>
        <taxon>Craniata</taxon>
        <taxon>Vertebrata</taxon>
        <taxon>Euteleostomi</taxon>
        <taxon>Actinopterygii</taxon>
        <taxon>Neopterygii</taxon>
        <taxon>Teleostei</taxon>
        <taxon>Neoteleostei</taxon>
        <taxon>Acanthomorphata</taxon>
        <taxon>Eupercaria</taxon>
        <taxon>Perciformes</taxon>
        <taxon>Notothenioidei</taxon>
        <taxon>Nototheniidae</taxon>
        <taxon>Dissostichus</taxon>
    </lineage>
</organism>
<keyword evidence="2" id="KW-1185">Reference proteome</keyword>
<proteinExistence type="predicted"/>
<dbReference type="AlphaFoldDB" id="A0A7J5XKU7"/>
<dbReference type="Proteomes" id="UP000518266">
    <property type="component" value="Unassembled WGS sequence"/>
</dbReference>
<dbReference type="EMBL" id="JAAKFY010000023">
    <property type="protein sequence ID" value="KAF3837199.1"/>
    <property type="molecule type" value="Genomic_DNA"/>
</dbReference>
<accession>A0A7J5XKU7</accession>
<sequence>MPSPSHGSAVSRRHHPSALVVWCACIFSFEVALAVCHQAWLKVQLLDPHGSGGPRLECRSTLSVKATNYGVIIIPYTLQQSMGLSR</sequence>